<keyword evidence="1" id="KW-0472">Membrane</keyword>
<feature type="transmembrane region" description="Helical" evidence="1">
    <location>
        <begin position="101"/>
        <end position="122"/>
    </location>
</feature>
<evidence type="ECO:0000256" key="1">
    <source>
        <dbReference type="SAM" id="Phobius"/>
    </source>
</evidence>
<dbReference type="EMBL" id="CACRTG010000046">
    <property type="protein sequence ID" value="VYT37477.1"/>
    <property type="molecule type" value="Genomic_DNA"/>
</dbReference>
<organism evidence="2">
    <name type="scientific">[Clostridium] nexile</name>
    <dbReference type="NCBI Taxonomy" id="29361"/>
    <lineage>
        <taxon>Bacteria</taxon>
        <taxon>Bacillati</taxon>
        <taxon>Bacillota</taxon>
        <taxon>Clostridia</taxon>
        <taxon>Lachnospirales</taxon>
        <taxon>Lachnospiraceae</taxon>
        <taxon>Tyzzerella</taxon>
    </lineage>
</organism>
<keyword evidence="1" id="KW-0812">Transmembrane</keyword>
<protein>
    <recommendedName>
        <fullName evidence="3">Fimbrial protein</fullName>
    </recommendedName>
</protein>
<gene>
    <name evidence="2" type="ORF">CNLFYP112_00679</name>
</gene>
<evidence type="ECO:0008006" key="3">
    <source>
        <dbReference type="Google" id="ProtNLM"/>
    </source>
</evidence>
<evidence type="ECO:0000313" key="2">
    <source>
        <dbReference type="EMBL" id="VYT37477.1"/>
    </source>
</evidence>
<proteinExistence type="predicted"/>
<name>A0A6N2W6Q1_9FIRM</name>
<dbReference type="AlphaFoldDB" id="A0A6N2W6Q1"/>
<sequence>MFHKKLQVHIVEKLRKPQFKMKTAWIPQFMFMGFFMITMLAWFTQPVYAADIFSMAKDAMQKVYNDVVGIATVAAVVCSAVCLFLMNFSKSGKTVDESRTWLKRIVICWAVLMVLGAIVNYMEVLVPQQNFTG</sequence>
<reference evidence="2" key="1">
    <citation type="submission" date="2019-11" db="EMBL/GenBank/DDBJ databases">
        <authorList>
            <person name="Feng L."/>
        </authorList>
    </citation>
    <scope>NUCLEOTIDE SEQUENCE</scope>
    <source>
        <strain evidence="2">CnexileLFYP112</strain>
    </source>
</reference>
<feature type="transmembrane region" description="Helical" evidence="1">
    <location>
        <begin position="68"/>
        <end position="89"/>
    </location>
</feature>
<keyword evidence="1" id="KW-1133">Transmembrane helix</keyword>
<accession>A0A6N2W6Q1</accession>